<dbReference type="Pfam" id="PF25990">
    <property type="entry name" value="Beta-barrel_YknX"/>
    <property type="match status" value="1"/>
</dbReference>
<dbReference type="Gene3D" id="2.40.30.170">
    <property type="match status" value="1"/>
</dbReference>
<feature type="chain" id="PRO_5026766319" evidence="4">
    <location>
        <begin position="17"/>
        <end position="347"/>
    </location>
</feature>
<dbReference type="Pfam" id="PF25881">
    <property type="entry name" value="HH_YBHG"/>
    <property type="match status" value="1"/>
</dbReference>
<comment type="caution">
    <text evidence="7">The sequence shown here is derived from an EMBL/GenBank/DDBJ whole genome shotgun (WGS) entry which is preliminary data.</text>
</comment>
<name>A0A6P1DVD9_9GAMM</name>
<sequence>MKKPLLLLGFAALAVAAFLLYQRQTPESDDARTLTLYGNIDVRLVNLAFEIEGRIAEIAVSEGASVTAGEQVARLDTRRLLLARDVAKAQVDAQRSELDKLIAGVRPEEIQKLRADLEAARAEATRTKRHAKRAKELAERKLVSPQEDEDAQTSAKAAEARAGAVQAGLDLALAGTRQEEIAAAKARLAAVDGDLANAQVNLDDAVLRAPASGIVQSRILEPGDMASPSRPVLTLALTEPLWARVYLAEPDLGRVKQGQPAAVYSDSFPDKAYAGWIGYIAPSAEFTPKNVQTTEQRADLVYQARVFVCNPRGELRQGMPVTVKIDLEAAAQIAPGCIDAAPRRSQP</sequence>
<dbReference type="AlphaFoldDB" id="A0A6P1DVD9"/>
<accession>A0A6P1DVD9</accession>
<evidence type="ECO:0000256" key="3">
    <source>
        <dbReference type="SAM" id="MobiDB-lite"/>
    </source>
</evidence>
<evidence type="ECO:0000259" key="5">
    <source>
        <dbReference type="Pfam" id="PF25881"/>
    </source>
</evidence>
<dbReference type="PANTHER" id="PTHR32347:SF29">
    <property type="entry name" value="UPF0194 MEMBRANE PROTEIN YBHG"/>
    <property type="match status" value="1"/>
</dbReference>
<evidence type="ECO:0000256" key="2">
    <source>
        <dbReference type="ARBA" id="ARBA00023054"/>
    </source>
</evidence>
<keyword evidence="2" id="KW-0175">Coiled coil</keyword>
<comment type="subcellular location">
    <subcellularLocation>
        <location evidence="1">Cell envelope</location>
    </subcellularLocation>
</comment>
<reference evidence="8" key="1">
    <citation type="journal article" date="2020" name="Microbiol. Resour. Announc.">
        <title>Draft Genome Sequences of Thiorhodococcus mannitoliphagus and Thiorhodococcus minor, Purple Sulfur Photosynthetic Bacteria in the Gammaproteobacterial Family Chromatiaceae.</title>
        <authorList>
            <person name="Aviles F.A."/>
            <person name="Meyer T.E."/>
            <person name="Kyndt J.A."/>
        </authorList>
    </citation>
    <scope>NUCLEOTIDE SEQUENCE [LARGE SCALE GENOMIC DNA]</scope>
    <source>
        <strain evidence="8">DSM 18266</strain>
    </source>
</reference>
<dbReference type="EMBL" id="JAAIJR010000013">
    <property type="protein sequence ID" value="NEX19664.1"/>
    <property type="molecule type" value="Genomic_DNA"/>
</dbReference>
<gene>
    <name evidence="7" type="ORF">G3480_04935</name>
</gene>
<feature type="region of interest" description="Disordered" evidence="3">
    <location>
        <begin position="124"/>
        <end position="157"/>
    </location>
</feature>
<dbReference type="InterPro" id="IPR058636">
    <property type="entry name" value="Beta-barrel_YknX"/>
</dbReference>
<feature type="domain" description="YknX-like beta-barrel" evidence="6">
    <location>
        <begin position="247"/>
        <end position="325"/>
    </location>
</feature>
<dbReference type="PANTHER" id="PTHR32347">
    <property type="entry name" value="EFFLUX SYSTEM COMPONENT YKNX-RELATED"/>
    <property type="match status" value="1"/>
</dbReference>
<keyword evidence="8" id="KW-1185">Reference proteome</keyword>
<dbReference type="InterPro" id="IPR059052">
    <property type="entry name" value="HH_YbhG-like"/>
</dbReference>
<protein>
    <submittedName>
        <fullName evidence="7">HlyD family efflux transporter periplasmic adaptor subunit</fullName>
    </submittedName>
</protein>
<evidence type="ECO:0000313" key="7">
    <source>
        <dbReference type="EMBL" id="NEX19664.1"/>
    </source>
</evidence>
<evidence type="ECO:0000256" key="4">
    <source>
        <dbReference type="SAM" id="SignalP"/>
    </source>
</evidence>
<keyword evidence="4" id="KW-0732">Signal</keyword>
<proteinExistence type="predicted"/>
<evidence type="ECO:0000313" key="8">
    <source>
        <dbReference type="Proteomes" id="UP000471640"/>
    </source>
</evidence>
<feature type="signal peptide" evidence="4">
    <location>
        <begin position="1"/>
        <end position="16"/>
    </location>
</feature>
<dbReference type="Gene3D" id="1.10.287.470">
    <property type="entry name" value="Helix hairpin bin"/>
    <property type="match status" value="1"/>
</dbReference>
<dbReference type="Gene3D" id="2.40.50.100">
    <property type="match status" value="1"/>
</dbReference>
<dbReference type="GO" id="GO:0042597">
    <property type="term" value="C:periplasmic space"/>
    <property type="evidence" value="ECO:0007669"/>
    <property type="project" value="UniProtKB-SubCell"/>
</dbReference>
<organism evidence="7 8">
    <name type="scientific">Thiorhodococcus mannitoliphagus</name>
    <dbReference type="NCBI Taxonomy" id="329406"/>
    <lineage>
        <taxon>Bacteria</taxon>
        <taxon>Pseudomonadati</taxon>
        <taxon>Pseudomonadota</taxon>
        <taxon>Gammaproteobacteria</taxon>
        <taxon>Chromatiales</taxon>
        <taxon>Chromatiaceae</taxon>
        <taxon>Thiorhodococcus</taxon>
    </lineage>
</organism>
<dbReference type="Proteomes" id="UP000471640">
    <property type="component" value="Unassembled WGS sequence"/>
</dbReference>
<feature type="domain" description="YbhG-like alpha-helical hairpin" evidence="5">
    <location>
        <begin position="87"/>
        <end position="204"/>
    </location>
</feature>
<reference evidence="7 8" key="2">
    <citation type="submission" date="2020-02" db="EMBL/GenBank/DDBJ databases">
        <title>Genome sequences of Thiorhodococcus mannitoliphagus and Thiorhodococcus minor, purple sulfur photosynthetic bacteria in the gammaproteobacterial family, Chromatiaceae.</title>
        <authorList>
            <person name="Aviles F.A."/>
            <person name="Meyer T.E."/>
            <person name="Kyndt J.A."/>
        </authorList>
    </citation>
    <scope>NUCLEOTIDE SEQUENCE [LARGE SCALE GENOMIC DNA]</scope>
    <source>
        <strain evidence="7 8">DSM 18266</strain>
    </source>
</reference>
<dbReference type="SUPFAM" id="SSF111369">
    <property type="entry name" value="HlyD-like secretion proteins"/>
    <property type="match status" value="1"/>
</dbReference>
<dbReference type="InterPro" id="IPR050465">
    <property type="entry name" value="UPF0194_transport"/>
</dbReference>
<evidence type="ECO:0000259" key="6">
    <source>
        <dbReference type="Pfam" id="PF25990"/>
    </source>
</evidence>
<dbReference type="RefSeq" id="WP_164652564.1">
    <property type="nucleotide sequence ID" value="NZ_JAAIJR010000013.1"/>
</dbReference>
<evidence type="ECO:0000256" key="1">
    <source>
        <dbReference type="ARBA" id="ARBA00004196"/>
    </source>
</evidence>